<dbReference type="Proteomes" id="UP000292447">
    <property type="component" value="Chromosome VI"/>
</dbReference>
<feature type="transmembrane region" description="Helical" evidence="5">
    <location>
        <begin position="492"/>
        <end position="509"/>
    </location>
</feature>
<feature type="transmembrane region" description="Helical" evidence="5">
    <location>
        <begin position="421"/>
        <end position="444"/>
    </location>
</feature>
<feature type="transmembrane region" description="Helical" evidence="5">
    <location>
        <begin position="521"/>
        <end position="542"/>
    </location>
</feature>
<accession>A0A4V1AEV4</accession>
<dbReference type="GO" id="GO:1990961">
    <property type="term" value="P:xenobiotic detoxification by transmembrane export across the plasma membrane"/>
    <property type="evidence" value="ECO:0007669"/>
    <property type="project" value="TreeGrafter"/>
</dbReference>
<dbReference type="CDD" id="cd17323">
    <property type="entry name" value="MFS_Tpo1_MDR_like"/>
    <property type="match status" value="1"/>
</dbReference>
<keyword evidence="2 5" id="KW-0812">Transmembrane</keyword>
<keyword evidence="8" id="KW-1185">Reference proteome</keyword>
<dbReference type="STRING" id="2163413.A0A4V1AEV4"/>
<evidence type="ECO:0000259" key="6">
    <source>
        <dbReference type="PROSITE" id="PS50850"/>
    </source>
</evidence>
<keyword evidence="3 5" id="KW-1133">Transmembrane helix</keyword>
<dbReference type="SUPFAM" id="SSF103473">
    <property type="entry name" value="MFS general substrate transporter"/>
    <property type="match status" value="1"/>
</dbReference>
<feature type="transmembrane region" description="Helical" evidence="5">
    <location>
        <begin position="450"/>
        <end position="471"/>
    </location>
</feature>
<feature type="transmembrane region" description="Helical" evidence="5">
    <location>
        <begin position="203"/>
        <end position="224"/>
    </location>
</feature>
<dbReference type="InterPro" id="IPR011701">
    <property type="entry name" value="MFS"/>
</dbReference>
<feature type="transmembrane region" description="Helical" evidence="5">
    <location>
        <begin position="176"/>
        <end position="197"/>
    </location>
</feature>
<dbReference type="Pfam" id="PF07690">
    <property type="entry name" value="MFS_1"/>
    <property type="match status" value="1"/>
</dbReference>
<dbReference type="GO" id="GO:0005886">
    <property type="term" value="C:plasma membrane"/>
    <property type="evidence" value="ECO:0007669"/>
    <property type="project" value="TreeGrafter"/>
</dbReference>
<dbReference type="EMBL" id="CP034461">
    <property type="protein sequence ID" value="QBM90523.1"/>
    <property type="molecule type" value="Genomic_DNA"/>
</dbReference>
<evidence type="ECO:0000313" key="8">
    <source>
        <dbReference type="Proteomes" id="UP000292447"/>
    </source>
</evidence>
<protein>
    <submittedName>
        <fullName evidence="7">MFS transporter, DHA1 family, multidrug resistance protein</fullName>
    </submittedName>
</protein>
<organism evidence="7 8">
    <name type="scientific">Metschnikowia aff. pulcherrima</name>
    <dbReference type="NCBI Taxonomy" id="2163413"/>
    <lineage>
        <taxon>Eukaryota</taxon>
        <taxon>Fungi</taxon>
        <taxon>Dikarya</taxon>
        <taxon>Ascomycota</taxon>
        <taxon>Saccharomycotina</taxon>
        <taxon>Pichiomycetes</taxon>
        <taxon>Metschnikowiaceae</taxon>
        <taxon>Metschnikowia</taxon>
    </lineage>
</organism>
<feature type="transmembrane region" description="Helical" evidence="5">
    <location>
        <begin position="141"/>
        <end position="164"/>
    </location>
</feature>
<dbReference type="PROSITE" id="PS50850">
    <property type="entry name" value="MFS"/>
    <property type="match status" value="1"/>
</dbReference>
<dbReference type="InterPro" id="IPR036259">
    <property type="entry name" value="MFS_trans_sf"/>
</dbReference>
<feature type="transmembrane region" description="Helical" evidence="5">
    <location>
        <begin position="236"/>
        <end position="260"/>
    </location>
</feature>
<feature type="transmembrane region" description="Helical" evidence="5">
    <location>
        <begin position="266"/>
        <end position="287"/>
    </location>
</feature>
<evidence type="ECO:0000256" key="2">
    <source>
        <dbReference type="ARBA" id="ARBA00022692"/>
    </source>
</evidence>
<proteinExistence type="predicted"/>
<sequence length="555" mass="62155">MFYQILRDSFWGNLIYLASGKKVLKYREESYAHFIQEKDMFEAKLHNEIIADEFSETELTQQSPLPPSPLSSALTVNDQPAGDNQVLIEWDGEGDPDNPINWPVWYKVIFITQITMMTASIYMAAAIYMPSVEQLMKDMEISKLMATLPLTFFTFGYGVGPMFFSPMSENPRFGRTTIYVISLFMFFVLQFPCALVTDIASLSALRFFAGFFASPSLATGGASVSDVVTPPFMPMALAGWAAGTFSAPSLGPLIGAALISADGYHWPYWFVCITSGTLFFFYGFLLPESYGKTILYRKASRLRSITGNNNITSEGHIQNELCSVKDIVFEAVWRPLEIIMFEPVVLFMDIYLGFIYCIMYIWFEAFPIVFEEMNSFSMVGEGASSLCLTVGLVVSVCFHLPVVYWFTTRKSLKGEVVEPEVYLPMCLFGSCFLPTGLIIFAWTATPTLHWIVPMVGAATFMFGAFIVYQTLFNYIGMSFPKYIASVYAGNGFFRSLMGCASPLFGRVMFTNLGSKNFPVAWGSTMLACITTILILGPVFFYIRGPKLRASSHYSN</sequence>
<dbReference type="AlphaFoldDB" id="A0A4V1AEV4"/>
<dbReference type="FunFam" id="1.20.1250.20:FF:000011">
    <property type="entry name" value="MFS multidrug transporter, putative"/>
    <property type="match status" value="1"/>
</dbReference>
<feature type="transmembrane region" description="Helical" evidence="5">
    <location>
        <begin position="344"/>
        <end position="363"/>
    </location>
</feature>
<dbReference type="PANTHER" id="PTHR23502">
    <property type="entry name" value="MAJOR FACILITATOR SUPERFAMILY"/>
    <property type="match status" value="1"/>
</dbReference>
<reference evidence="8" key="1">
    <citation type="submission" date="2019-03" db="EMBL/GenBank/DDBJ databases">
        <title>Snf2 controls pulcherriminic acid biosynthesis and connects pigmentation and antifungal activity of the yeast Metschnikowia pulcherrima.</title>
        <authorList>
            <person name="Gore-Lloyd D."/>
            <person name="Sumann I."/>
            <person name="Brachmann A.O."/>
            <person name="Schneeberger K."/>
            <person name="Ortiz-Merino R.A."/>
            <person name="Moreno-Beltran M."/>
            <person name="Schlaefli M."/>
            <person name="Kirner P."/>
            <person name="Santos Kron A."/>
            <person name="Wolfe K.H."/>
            <person name="Piel J."/>
            <person name="Ahrens C.H."/>
            <person name="Henk D."/>
            <person name="Freimoser F.M."/>
        </authorList>
    </citation>
    <scope>NUCLEOTIDE SEQUENCE [LARGE SCALE GENOMIC DNA]</scope>
    <source>
        <strain evidence="8">APC 1.2</strain>
    </source>
</reference>
<feature type="transmembrane region" description="Helical" evidence="5">
    <location>
        <begin position="108"/>
        <end position="129"/>
    </location>
</feature>
<evidence type="ECO:0000313" key="7">
    <source>
        <dbReference type="EMBL" id="QBM90523.1"/>
    </source>
</evidence>
<evidence type="ECO:0000256" key="1">
    <source>
        <dbReference type="ARBA" id="ARBA00004141"/>
    </source>
</evidence>
<feature type="domain" description="Major facilitator superfamily (MFS) profile" evidence="6">
    <location>
        <begin position="108"/>
        <end position="548"/>
    </location>
</feature>
<gene>
    <name evidence="7" type="primary">MPUL0F01040</name>
    <name evidence="7" type="ORF">METSCH_F01040</name>
</gene>
<dbReference type="InterPro" id="IPR020846">
    <property type="entry name" value="MFS_dom"/>
</dbReference>
<dbReference type="GO" id="GO:0015244">
    <property type="term" value="F:fluconazole transmembrane transporter activity"/>
    <property type="evidence" value="ECO:0007669"/>
    <property type="project" value="TreeGrafter"/>
</dbReference>
<dbReference type="PANTHER" id="PTHR23502:SF23">
    <property type="entry name" value="FLUCONAZOLE RESISTANCE PROTEIN 1"/>
    <property type="match status" value="1"/>
</dbReference>
<evidence type="ECO:0000256" key="5">
    <source>
        <dbReference type="SAM" id="Phobius"/>
    </source>
</evidence>
<feature type="transmembrane region" description="Helical" evidence="5">
    <location>
        <begin position="383"/>
        <end position="406"/>
    </location>
</feature>
<evidence type="ECO:0000256" key="4">
    <source>
        <dbReference type="ARBA" id="ARBA00023136"/>
    </source>
</evidence>
<keyword evidence="4 5" id="KW-0472">Membrane</keyword>
<dbReference type="Gene3D" id="1.20.1250.20">
    <property type="entry name" value="MFS general substrate transporter like domains"/>
    <property type="match status" value="1"/>
</dbReference>
<evidence type="ECO:0000256" key="3">
    <source>
        <dbReference type="ARBA" id="ARBA00022989"/>
    </source>
</evidence>
<comment type="subcellular location">
    <subcellularLocation>
        <location evidence="1">Membrane</location>
        <topology evidence="1">Multi-pass membrane protein</topology>
    </subcellularLocation>
</comment>
<name>A0A4V1AEV4_9ASCO</name>